<evidence type="ECO:0008006" key="4">
    <source>
        <dbReference type="Google" id="ProtNLM"/>
    </source>
</evidence>
<evidence type="ECO:0000256" key="1">
    <source>
        <dbReference type="SAM" id="MobiDB-lite"/>
    </source>
</evidence>
<reference evidence="2" key="1">
    <citation type="submission" date="2021-03" db="EMBL/GenBank/DDBJ databases">
        <title>Evolutionary innovations through gain and loss of genes in the ectomycorrhizal Boletales.</title>
        <authorList>
            <person name="Wu G."/>
            <person name="Miyauchi S."/>
            <person name="Morin E."/>
            <person name="Yang Z.-L."/>
            <person name="Xu J."/>
            <person name="Martin F.M."/>
        </authorList>
    </citation>
    <scope>NUCLEOTIDE SEQUENCE</scope>
    <source>
        <strain evidence="2">BR01</strain>
    </source>
</reference>
<accession>A0A8I2YVL8</accession>
<protein>
    <recommendedName>
        <fullName evidence="4">Clp1-like protein</fullName>
    </recommendedName>
</protein>
<dbReference type="Proteomes" id="UP000683000">
    <property type="component" value="Unassembled WGS sequence"/>
</dbReference>
<sequence length="337" mass="36482">MANSPRRSNSENTPPTPSYPKSKVRGGIQGSSRRRRARSAGSPHHPRYAVGHAKQKATKQQSLLINPSSNDAASPDASPAVSMSASTLPRYLPRPSFRQVTKVTIASVAPELADTELGYIRQGLQCLGPRMLQVLAGVKAEPSSNVLPLELDVVVNDLSSDMPTHMLAVYSRHVPAAAKRRVTLFPIHNIILAAHCANLPILPPSNVTRPDVAGSTISLPIVPLCIPAPDVFPHLSMFLYTKRIDHLLTSLLPCPVPHALYRDDPKSEAVLALLQQFSDELATSHSAETLLTHAMLVNGLWRNVCALGINDTKLWCALDVAWEVLMNALAVSTGKRL</sequence>
<comment type="caution">
    <text evidence="2">The sequence shown here is derived from an EMBL/GenBank/DDBJ whole genome shotgun (WGS) entry which is preliminary data.</text>
</comment>
<evidence type="ECO:0000313" key="2">
    <source>
        <dbReference type="EMBL" id="KAG6380289.1"/>
    </source>
</evidence>
<keyword evidence="3" id="KW-1185">Reference proteome</keyword>
<gene>
    <name evidence="2" type="ORF">JVT61DRAFT_8397</name>
</gene>
<evidence type="ECO:0000313" key="3">
    <source>
        <dbReference type="Proteomes" id="UP000683000"/>
    </source>
</evidence>
<organism evidence="2 3">
    <name type="scientific">Boletus reticuloceps</name>
    <dbReference type="NCBI Taxonomy" id="495285"/>
    <lineage>
        <taxon>Eukaryota</taxon>
        <taxon>Fungi</taxon>
        <taxon>Dikarya</taxon>
        <taxon>Basidiomycota</taxon>
        <taxon>Agaricomycotina</taxon>
        <taxon>Agaricomycetes</taxon>
        <taxon>Agaricomycetidae</taxon>
        <taxon>Boletales</taxon>
        <taxon>Boletineae</taxon>
        <taxon>Boletaceae</taxon>
        <taxon>Boletoideae</taxon>
        <taxon>Boletus</taxon>
    </lineage>
</organism>
<name>A0A8I2YVL8_9AGAM</name>
<dbReference type="EMBL" id="JAGFBS010000003">
    <property type="protein sequence ID" value="KAG6380289.1"/>
    <property type="molecule type" value="Genomic_DNA"/>
</dbReference>
<dbReference type="OrthoDB" id="2570975at2759"/>
<feature type="compositionally biased region" description="Polar residues" evidence="1">
    <location>
        <begin position="1"/>
        <end position="13"/>
    </location>
</feature>
<feature type="region of interest" description="Disordered" evidence="1">
    <location>
        <begin position="1"/>
        <end position="59"/>
    </location>
</feature>
<proteinExistence type="predicted"/>
<dbReference type="AlphaFoldDB" id="A0A8I2YVL8"/>